<dbReference type="GO" id="GO:0030170">
    <property type="term" value="F:pyridoxal phosphate binding"/>
    <property type="evidence" value="ECO:0007669"/>
    <property type="project" value="InterPro"/>
</dbReference>
<gene>
    <name evidence="6 8" type="primary">hisC</name>
    <name evidence="8" type="ORF">FH608_028410</name>
</gene>
<dbReference type="PANTHER" id="PTHR43643:SF3">
    <property type="entry name" value="HISTIDINOL-PHOSPHATE AMINOTRANSFERASE"/>
    <property type="match status" value="1"/>
</dbReference>
<dbReference type="Proteomes" id="UP000312512">
    <property type="component" value="Unassembled WGS sequence"/>
</dbReference>
<dbReference type="CDD" id="cd00609">
    <property type="entry name" value="AAT_like"/>
    <property type="match status" value="1"/>
</dbReference>
<evidence type="ECO:0000256" key="2">
    <source>
        <dbReference type="ARBA" id="ARBA00011738"/>
    </source>
</evidence>
<comment type="caution">
    <text evidence="8">The sequence shown here is derived from an EMBL/GenBank/DDBJ whole genome shotgun (WGS) entry which is preliminary data.</text>
</comment>
<dbReference type="NCBIfam" id="NF002878">
    <property type="entry name" value="PRK03321.1"/>
    <property type="match status" value="1"/>
</dbReference>
<sequence length="356" mass="38016">MTVKHRPSIDGLAAYKPGRAPAAGRPQVKLSSNEMPFGPLPAVLDAISHAAATLNRYPDFHRVRLTEALAERHGVDPSQVVVDNGSGALLQVLASVIAGPGDEILHAWRAFESYPIVTAVSGATGVTVPLDDRYTHDLPAMAAAVTDRTRMAIVCNPNNPTGTVVSRAELDRLLDALPDDVLLVLDEAYHDFVTDPRSPCGIDLVGERPNVAVLRTFSKAYGLAGLRVGYCVTRPETAELIRKAVVGFSVSTLAQAGALAALDPESDVELKRRVAHVVEERTRVAAELARLGVPVVPSQANFVFMPMPDGPAMAAALEERGVILRAYGTDGLRVTIGTTEENDRFLALAAELLRRS</sequence>
<name>A0A5C4W4S8_9ACTN</name>
<dbReference type="InterPro" id="IPR015421">
    <property type="entry name" value="PyrdxlP-dep_Trfase_major"/>
</dbReference>
<dbReference type="UniPathway" id="UPA00031">
    <property type="reaction ID" value="UER00012"/>
</dbReference>
<feature type="modified residue" description="N6-(pyridoxal phosphate)lysine" evidence="6">
    <location>
        <position position="219"/>
    </location>
</feature>
<evidence type="ECO:0000256" key="6">
    <source>
        <dbReference type="HAMAP-Rule" id="MF_01023"/>
    </source>
</evidence>
<dbReference type="Gene3D" id="3.90.1150.10">
    <property type="entry name" value="Aspartate Aminotransferase, domain 1"/>
    <property type="match status" value="1"/>
</dbReference>
<dbReference type="InterPro" id="IPR024892">
    <property type="entry name" value="ArAT"/>
</dbReference>
<dbReference type="GO" id="GO:0000105">
    <property type="term" value="P:L-histidine biosynthetic process"/>
    <property type="evidence" value="ECO:0007669"/>
    <property type="project" value="UniProtKB-UniRule"/>
</dbReference>
<dbReference type="OrthoDB" id="9809616at2"/>
<dbReference type="InterPro" id="IPR015422">
    <property type="entry name" value="PyrdxlP-dep_Trfase_small"/>
</dbReference>
<evidence type="ECO:0000256" key="3">
    <source>
        <dbReference type="ARBA" id="ARBA00022576"/>
    </source>
</evidence>
<dbReference type="SUPFAM" id="SSF53383">
    <property type="entry name" value="PLP-dependent transferases"/>
    <property type="match status" value="1"/>
</dbReference>
<comment type="pathway">
    <text evidence="6">Amino-acid biosynthesis; L-histidine biosynthesis; L-histidine from 5-phospho-alpha-D-ribose 1-diphosphate: step 7/9.</text>
</comment>
<dbReference type="InterPro" id="IPR050106">
    <property type="entry name" value="HistidinolP_aminotransfase"/>
</dbReference>
<organism evidence="8 9">
    <name type="scientific">Nonomuraea phyllanthi</name>
    <dbReference type="NCBI Taxonomy" id="2219224"/>
    <lineage>
        <taxon>Bacteria</taxon>
        <taxon>Bacillati</taxon>
        <taxon>Actinomycetota</taxon>
        <taxon>Actinomycetes</taxon>
        <taxon>Streptosporangiales</taxon>
        <taxon>Streptosporangiaceae</taxon>
        <taxon>Nonomuraea</taxon>
    </lineage>
</organism>
<dbReference type="Pfam" id="PF00155">
    <property type="entry name" value="Aminotran_1_2"/>
    <property type="match status" value="1"/>
</dbReference>
<evidence type="ECO:0000259" key="7">
    <source>
        <dbReference type="Pfam" id="PF00155"/>
    </source>
</evidence>
<comment type="catalytic activity">
    <reaction evidence="6">
        <text>L-histidinol phosphate + 2-oxoglutarate = 3-(imidazol-4-yl)-2-oxopropyl phosphate + L-glutamate</text>
        <dbReference type="Rhea" id="RHEA:23744"/>
        <dbReference type="ChEBI" id="CHEBI:16810"/>
        <dbReference type="ChEBI" id="CHEBI:29985"/>
        <dbReference type="ChEBI" id="CHEBI:57766"/>
        <dbReference type="ChEBI" id="CHEBI:57980"/>
        <dbReference type="EC" id="2.6.1.9"/>
    </reaction>
</comment>
<dbReference type="AlphaFoldDB" id="A0A5C4W4S8"/>
<keyword evidence="6" id="KW-0028">Amino-acid biosynthesis</keyword>
<protein>
    <recommendedName>
        <fullName evidence="6">Histidinol-phosphate aminotransferase</fullName>
        <ecNumber evidence="6">2.6.1.9</ecNumber>
    </recommendedName>
    <alternativeName>
        <fullName evidence="6">Imidazole acetol-phosphate transaminase</fullName>
    </alternativeName>
</protein>
<dbReference type="HAMAP" id="MF_01023">
    <property type="entry name" value="HisC_aminotrans_2"/>
    <property type="match status" value="1"/>
</dbReference>
<dbReference type="EMBL" id="VDLX02000011">
    <property type="protein sequence ID" value="KAB8191879.1"/>
    <property type="molecule type" value="Genomic_DNA"/>
</dbReference>
<comment type="subunit">
    <text evidence="2 6">Homodimer.</text>
</comment>
<comment type="cofactor">
    <cofactor evidence="1 6">
        <name>pyridoxal 5'-phosphate</name>
        <dbReference type="ChEBI" id="CHEBI:597326"/>
    </cofactor>
</comment>
<dbReference type="PROSITE" id="PS00599">
    <property type="entry name" value="AA_TRANSFER_CLASS_2"/>
    <property type="match status" value="1"/>
</dbReference>
<dbReference type="RefSeq" id="WP_139633674.1">
    <property type="nucleotide sequence ID" value="NZ_VDLX02000011.1"/>
</dbReference>
<dbReference type="GO" id="GO:0004400">
    <property type="term" value="F:histidinol-phosphate transaminase activity"/>
    <property type="evidence" value="ECO:0007669"/>
    <property type="project" value="UniProtKB-UniRule"/>
</dbReference>
<dbReference type="InterPro" id="IPR001917">
    <property type="entry name" value="Aminotrans_II_pyridoxalP_BS"/>
</dbReference>
<keyword evidence="5 6" id="KW-0663">Pyridoxal phosphate</keyword>
<feature type="domain" description="Aminotransferase class I/classII large" evidence="7">
    <location>
        <begin position="26"/>
        <end position="346"/>
    </location>
</feature>
<reference evidence="8 9" key="1">
    <citation type="submission" date="2019-10" db="EMBL/GenBank/DDBJ databases">
        <title>Nonomuraea sp. nov., isolated from Phyllanthus amarus.</title>
        <authorList>
            <person name="Klykleung N."/>
            <person name="Tanasupawat S."/>
        </authorList>
    </citation>
    <scope>NUCLEOTIDE SEQUENCE [LARGE SCALE GENOMIC DNA]</scope>
    <source>
        <strain evidence="8 9">PA1-10</strain>
    </source>
</reference>
<accession>A0A5C4W4S8</accession>
<evidence type="ECO:0000256" key="1">
    <source>
        <dbReference type="ARBA" id="ARBA00001933"/>
    </source>
</evidence>
<evidence type="ECO:0000256" key="5">
    <source>
        <dbReference type="ARBA" id="ARBA00022898"/>
    </source>
</evidence>
<evidence type="ECO:0000256" key="4">
    <source>
        <dbReference type="ARBA" id="ARBA00022679"/>
    </source>
</evidence>
<dbReference type="EC" id="2.6.1.9" evidence="6"/>
<dbReference type="Gene3D" id="3.40.640.10">
    <property type="entry name" value="Type I PLP-dependent aspartate aminotransferase-like (Major domain)"/>
    <property type="match status" value="1"/>
</dbReference>
<evidence type="ECO:0000313" key="8">
    <source>
        <dbReference type="EMBL" id="KAB8191879.1"/>
    </source>
</evidence>
<keyword evidence="9" id="KW-1185">Reference proteome</keyword>
<dbReference type="InterPro" id="IPR004839">
    <property type="entry name" value="Aminotransferase_I/II_large"/>
</dbReference>
<keyword evidence="4 6" id="KW-0808">Transferase</keyword>
<proteinExistence type="inferred from homology"/>
<dbReference type="PANTHER" id="PTHR43643">
    <property type="entry name" value="HISTIDINOL-PHOSPHATE AMINOTRANSFERASE 2"/>
    <property type="match status" value="1"/>
</dbReference>
<keyword evidence="3 6" id="KW-0032">Aminotransferase</keyword>
<evidence type="ECO:0000313" key="9">
    <source>
        <dbReference type="Proteomes" id="UP000312512"/>
    </source>
</evidence>
<keyword evidence="6" id="KW-0368">Histidine biosynthesis</keyword>
<dbReference type="InterPro" id="IPR005861">
    <property type="entry name" value="HisP_aminotrans"/>
</dbReference>
<dbReference type="InterPro" id="IPR015424">
    <property type="entry name" value="PyrdxlP-dep_Trfase"/>
</dbReference>
<dbReference type="NCBIfam" id="TIGR01141">
    <property type="entry name" value="hisC"/>
    <property type="match status" value="1"/>
</dbReference>
<comment type="similarity">
    <text evidence="6">Belongs to the class-II pyridoxal-phosphate-dependent aminotransferase family. Histidinol-phosphate aminotransferase subfamily.</text>
</comment>